<dbReference type="RefSeq" id="WP_354698169.1">
    <property type="nucleotide sequence ID" value="NZ_CP114014.1"/>
</dbReference>
<accession>A0AAU7AYX3</accession>
<evidence type="ECO:0000313" key="2">
    <source>
        <dbReference type="EMBL" id="XAY06956.1"/>
    </source>
</evidence>
<sequence>MKWITKSHAAASTAAAFTAIVAVAAAAGPGSAPVPSTPVRTAVVVSDARAVVPPAAEVRRVTGPLEAQGAVLALVAHGYSTVIGIGPEARAAIELARAGEAAPGVTLVGR</sequence>
<organism evidence="2">
    <name type="scientific">Paraconexibacter sp. AEG42_29</name>
    <dbReference type="NCBI Taxonomy" id="2997339"/>
    <lineage>
        <taxon>Bacteria</taxon>
        <taxon>Bacillati</taxon>
        <taxon>Actinomycetota</taxon>
        <taxon>Thermoleophilia</taxon>
        <taxon>Solirubrobacterales</taxon>
        <taxon>Paraconexibacteraceae</taxon>
        <taxon>Paraconexibacter</taxon>
    </lineage>
</organism>
<dbReference type="KEGG" id="parq:DSM112329_03834"/>
<dbReference type="AlphaFoldDB" id="A0AAU7AYX3"/>
<evidence type="ECO:0000256" key="1">
    <source>
        <dbReference type="SAM" id="SignalP"/>
    </source>
</evidence>
<keyword evidence="1" id="KW-0732">Signal</keyword>
<protein>
    <submittedName>
        <fullName evidence="2">Uncharacterized protein</fullName>
    </submittedName>
</protein>
<gene>
    <name evidence="2" type="ORF">DSM112329_03834</name>
</gene>
<reference evidence="2" key="1">
    <citation type="submission" date="2022-12" db="EMBL/GenBank/DDBJ databases">
        <title>Paraconexibacter alkalitolerans sp. nov. and Baekduia alba sp. nov., isolated from soil and emended description of the genera Paraconexibacter (Chun et al., 2020) and Baekduia (An et al., 2020).</title>
        <authorList>
            <person name="Vieira S."/>
            <person name="Huber K.J."/>
            <person name="Geppert A."/>
            <person name="Wolf J."/>
            <person name="Neumann-Schaal M."/>
            <person name="Muesken M."/>
            <person name="Overmann J."/>
        </authorList>
    </citation>
    <scope>NUCLEOTIDE SEQUENCE</scope>
    <source>
        <strain evidence="2">AEG42_29</strain>
    </source>
</reference>
<feature type="chain" id="PRO_5043604989" evidence="1">
    <location>
        <begin position="25"/>
        <end position="110"/>
    </location>
</feature>
<proteinExistence type="predicted"/>
<feature type="signal peptide" evidence="1">
    <location>
        <begin position="1"/>
        <end position="24"/>
    </location>
</feature>
<dbReference type="EMBL" id="CP114014">
    <property type="protein sequence ID" value="XAY06956.1"/>
    <property type="molecule type" value="Genomic_DNA"/>
</dbReference>
<name>A0AAU7AYX3_9ACTN</name>